<keyword evidence="3" id="KW-1139">Helical capsid protein</keyword>
<dbReference type="GO" id="GO:0019029">
    <property type="term" value="C:helical viral capsid"/>
    <property type="evidence" value="ECO:0007669"/>
    <property type="project" value="UniProtKB-KW"/>
</dbReference>
<keyword evidence="4 9" id="KW-0167">Capsid protein</keyword>
<evidence type="ECO:0000256" key="2">
    <source>
        <dbReference type="ARBA" id="ARBA00004328"/>
    </source>
</evidence>
<evidence type="ECO:0000256" key="6">
    <source>
        <dbReference type="ARBA" id="ARBA00023274"/>
    </source>
</evidence>
<evidence type="ECO:0000256" key="7">
    <source>
        <dbReference type="SAM" id="MobiDB-lite"/>
    </source>
</evidence>
<evidence type="ECO:0000313" key="9">
    <source>
        <dbReference type="EMBL" id="CDF28231.1"/>
    </source>
</evidence>
<comment type="function">
    <text evidence="1">Required for genome encapsidation. Forms ribonucleoprotein complexes along with TGB1 helicase and viral RNA.</text>
</comment>
<dbReference type="PROSITE" id="PS00418">
    <property type="entry name" value="POTEX_CARLAVIRUS_COAT"/>
    <property type="match status" value="1"/>
</dbReference>
<dbReference type="Pfam" id="PF00286">
    <property type="entry name" value="Flexi_CP"/>
    <property type="match status" value="1"/>
</dbReference>
<comment type="subcellular location">
    <subcellularLocation>
        <location evidence="2">Virion</location>
    </subcellularLocation>
</comment>
<evidence type="ECO:0000256" key="1">
    <source>
        <dbReference type="ARBA" id="ARBA00004032"/>
    </source>
</evidence>
<evidence type="ECO:0000256" key="5">
    <source>
        <dbReference type="ARBA" id="ARBA00022844"/>
    </source>
</evidence>
<dbReference type="GO" id="GO:0005198">
    <property type="term" value="F:structural molecule activity"/>
    <property type="evidence" value="ECO:0007669"/>
    <property type="project" value="InterPro"/>
</dbReference>
<feature type="domain" description="Potexviruses and carlaviruses coat protein" evidence="8">
    <location>
        <begin position="158"/>
        <end position="173"/>
    </location>
</feature>
<proteinExistence type="predicted"/>
<evidence type="ECO:0000256" key="3">
    <source>
        <dbReference type="ARBA" id="ARBA00022497"/>
    </source>
</evidence>
<name>T2KEI6_9VIRU</name>
<keyword evidence="6" id="KW-0687">Ribonucleoprotein</keyword>
<protein>
    <submittedName>
        <fullName evidence="9">Coat protein</fullName>
    </submittedName>
</protein>
<dbReference type="InterPro" id="IPR000052">
    <property type="entry name" value="Pltvir_coat"/>
</dbReference>
<sequence length="242" mass="25658">MTDTTPAAATSGSPPTAQDAGAKAPADFSNPNTAPSLSDLKKVKYVSTVTSVATPTEIEALGKIFTAMGLAANETGPAMWDLARAYADVQSSKSAQLIGATPSNPALSRRALAAQFDRINITPRQFCMYFAKVVWNILLDSNIPPANWAKLGYQEDTKFAAFDFFDGVTNPASLQPADGLIRQPNEKELAAHSVAKYGALARQKISSGNYITTLGEVTRGHMGGANTMYAIDAPPELKTLET</sequence>
<keyword evidence="5" id="KW-0946">Virion</keyword>
<reference evidence="9" key="1">
    <citation type="submission" date="2013-04" db="EMBL/GenBank/DDBJ databases">
        <authorList>
            <person name="Moreno Perez M."/>
        </authorList>
    </citation>
    <scope>NUCLEOTIDE SEQUENCE</scope>
    <source>
        <strain evidence="9">PES</strain>
    </source>
</reference>
<dbReference type="GO" id="GO:1990904">
    <property type="term" value="C:ribonucleoprotein complex"/>
    <property type="evidence" value="ECO:0007669"/>
    <property type="project" value="UniProtKB-KW"/>
</dbReference>
<feature type="region of interest" description="Disordered" evidence="7">
    <location>
        <begin position="1"/>
        <end position="33"/>
    </location>
</feature>
<accession>T2KEI6</accession>
<reference evidence="9" key="2">
    <citation type="submission" date="2013-09" db="EMBL/GenBank/DDBJ databases">
        <title>Reconstructing plant virus emergence: Pepino mosaic virus as a case study.</title>
        <authorList>
            <person name="Moreno Perez M.G."/>
            <person name="Pagan I."/>
            <person name="Aragon-Caballero L."/>
            <person name="Fraile A."/>
            <person name="Garcia-Arenal Rodriguez F."/>
        </authorList>
    </citation>
    <scope>NUCLEOTIDE SEQUENCE</scope>
    <source>
        <strain evidence="9">PES</strain>
    </source>
</reference>
<gene>
    <name evidence="9" type="primary">CP</name>
</gene>
<dbReference type="EMBL" id="HG000320">
    <property type="protein sequence ID" value="CDF28231.1"/>
    <property type="molecule type" value="Genomic_RNA"/>
</dbReference>
<dbReference type="PRINTS" id="PR00232">
    <property type="entry name" value="POTXCARLCOAT"/>
</dbReference>
<evidence type="ECO:0000256" key="4">
    <source>
        <dbReference type="ARBA" id="ARBA00022561"/>
    </source>
</evidence>
<feature type="compositionally biased region" description="Low complexity" evidence="7">
    <location>
        <begin position="1"/>
        <end position="17"/>
    </location>
</feature>
<evidence type="ECO:0000259" key="8">
    <source>
        <dbReference type="PROSITE" id="PS00418"/>
    </source>
</evidence>
<organism evidence="9">
    <name type="scientific">Pepino mosaic virus</name>
    <dbReference type="NCBI Taxonomy" id="112229"/>
    <lineage>
        <taxon>Viruses</taxon>
        <taxon>Riboviria</taxon>
        <taxon>Orthornavirae</taxon>
        <taxon>Kitrinoviricota</taxon>
        <taxon>Alsuviricetes</taxon>
        <taxon>Tymovirales</taxon>
        <taxon>Alphaflexiviridae</taxon>
        <taxon>Potexvirus</taxon>
        <taxon>Potexvirus pepini</taxon>
    </lineage>
</organism>